<name>A0ABX1V8B3_9PLAN</name>
<feature type="domain" description="SSD" evidence="8">
    <location>
        <begin position="728"/>
        <end position="853"/>
    </location>
</feature>
<keyword evidence="10" id="KW-1185">Reference proteome</keyword>
<reference evidence="9 10" key="1">
    <citation type="journal article" date="2020" name="Syst. Appl. Microbiol.">
        <title>Alienimonas chondri sp. nov., a novel planctomycete isolated from the biofilm of the red alga Chondrus crispus.</title>
        <authorList>
            <person name="Vitorino I."/>
            <person name="Albuquerque L."/>
            <person name="Wiegand S."/>
            <person name="Kallscheuer N."/>
            <person name="da Costa M.S."/>
            <person name="Lobo-da-Cunha A."/>
            <person name="Jogler C."/>
            <person name="Lage O.M."/>
        </authorList>
    </citation>
    <scope>NUCLEOTIDE SEQUENCE [LARGE SCALE GENOMIC DNA]</scope>
    <source>
        <strain evidence="9 10">LzC2</strain>
    </source>
</reference>
<dbReference type="PROSITE" id="PS50156">
    <property type="entry name" value="SSD"/>
    <property type="match status" value="1"/>
</dbReference>
<comment type="subcellular location">
    <subcellularLocation>
        <location evidence="1">Cell membrane</location>
        <topology evidence="1">Multi-pass membrane protein</topology>
    </subcellularLocation>
</comment>
<feature type="compositionally biased region" description="Acidic residues" evidence="6">
    <location>
        <begin position="865"/>
        <end position="874"/>
    </location>
</feature>
<feature type="transmembrane region" description="Helical" evidence="7">
    <location>
        <begin position="403"/>
        <end position="425"/>
    </location>
</feature>
<feature type="transmembrane region" description="Helical" evidence="7">
    <location>
        <begin position="707"/>
        <end position="725"/>
    </location>
</feature>
<proteinExistence type="predicted"/>
<evidence type="ECO:0000256" key="6">
    <source>
        <dbReference type="SAM" id="MobiDB-lite"/>
    </source>
</evidence>
<dbReference type="InterPro" id="IPR004869">
    <property type="entry name" value="MMPL_dom"/>
</dbReference>
<evidence type="ECO:0000256" key="2">
    <source>
        <dbReference type="ARBA" id="ARBA00022475"/>
    </source>
</evidence>
<sequence>MAAFCLAVPAVGWGLTQIRLENDVESWLPEGDPDAARLAWFKEHFPSEDTLVVSWKGVQAGDPRLKDYANALRGTRDEDGVQRGGSRLVDRVVTPSELAARMVDAGVEPDDAVDRVTGLLTGGGPLRVVLSETGQADPATAAERIAAAVRVAADVEPEVLTAAEPETFAANAIALEAETDDEPSFSFPVAAAHDLTVRWPHMDSAPETVATAKSAAEGARDAEGRAYVAEVFRIAGQPAAVSVSLSEAGAADPKAAVADLREAAEAIGVPAEDLHIGGRTVTAIALNQALKRTAVNRDVPGWKLWERSPVLMSFLVSAGLAFWLLGGVRVSLCVLGATLFTVLASLSVVPLTGGGMNMVLVVMPSLLLVLSLSAGVHLVNYYRHAAENGESNAVARALSVARTPTVLAACTTAVGLISLAVSPLVPVREFGIYSSIGCGIMLAVVLFGLPALLEHLAPPPSSRGGGKSLWPAFAARLVRHRRLVIATCLLVAAGCSLGLTRFRTETKVIKYFPSSAQVVQDYAYFEDRITGVIPVDVIVRFDKDSLDDPQQPFTNRMELVRAVADRIERHPEISGAISLASFRPPAEVLPENAGRFARIGYFRRAAETERRVREEPASAGFLTTAHLPTPADKDGESMAVPGDELWRISAQANILTDVDYAVLTDDLNTAAAEVLKDEPGAGYAVTGLVPLFLRTQEAVLEGLIDSFGLAFAVIAVVMSVVLGSVRAGLTAMLPNILPVTAVFGLVSWFAVPVDIGTMISASVALGIAVDGTLHLVAAFRHAPAELEREEAAAFALNECGPALWQTSLIVGIGLLMLAPAELLLVSRFGWLMSALIAAALIADVILLPALLAGPMGSLIRRKTDEEGDDADADEPPVAGEAPLKIGEAARVAKPEPRPQLAAFTRPA</sequence>
<organism evidence="9 10">
    <name type="scientific">Alienimonas chondri</name>
    <dbReference type="NCBI Taxonomy" id="2681879"/>
    <lineage>
        <taxon>Bacteria</taxon>
        <taxon>Pseudomonadati</taxon>
        <taxon>Planctomycetota</taxon>
        <taxon>Planctomycetia</taxon>
        <taxon>Planctomycetales</taxon>
        <taxon>Planctomycetaceae</taxon>
        <taxon>Alienimonas</taxon>
    </lineage>
</organism>
<dbReference type="EMBL" id="WTPX01000005">
    <property type="protein sequence ID" value="NNJ24251.1"/>
    <property type="molecule type" value="Genomic_DNA"/>
</dbReference>
<feature type="transmembrane region" description="Helical" evidence="7">
    <location>
        <begin position="483"/>
        <end position="502"/>
    </location>
</feature>
<evidence type="ECO:0000313" key="10">
    <source>
        <dbReference type="Proteomes" id="UP000609651"/>
    </source>
</evidence>
<evidence type="ECO:0000259" key="8">
    <source>
        <dbReference type="PROSITE" id="PS50156"/>
    </source>
</evidence>
<evidence type="ECO:0000256" key="1">
    <source>
        <dbReference type="ARBA" id="ARBA00004651"/>
    </source>
</evidence>
<dbReference type="Proteomes" id="UP000609651">
    <property type="component" value="Unassembled WGS sequence"/>
</dbReference>
<feature type="transmembrane region" description="Helical" evidence="7">
    <location>
        <begin position="431"/>
        <end position="453"/>
    </location>
</feature>
<dbReference type="InterPro" id="IPR000731">
    <property type="entry name" value="SSD"/>
</dbReference>
<evidence type="ECO:0000256" key="3">
    <source>
        <dbReference type="ARBA" id="ARBA00022692"/>
    </source>
</evidence>
<accession>A0ABX1V8B3</accession>
<keyword evidence="4 7" id="KW-1133">Transmembrane helix</keyword>
<dbReference type="PANTHER" id="PTHR33406:SF12">
    <property type="entry name" value="BLR2997 PROTEIN"/>
    <property type="match status" value="1"/>
</dbReference>
<dbReference type="Gene3D" id="1.20.1640.10">
    <property type="entry name" value="Multidrug efflux transporter AcrB transmembrane domain"/>
    <property type="match status" value="2"/>
</dbReference>
<evidence type="ECO:0000256" key="4">
    <source>
        <dbReference type="ARBA" id="ARBA00022989"/>
    </source>
</evidence>
<feature type="region of interest" description="Disordered" evidence="6">
    <location>
        <begin position="862"/>
        <end position="883"/>
    </location>
</feature>
<feature type="transmembrane region" description="Helical" evidence="7">
    <location>
        <begin position="332"/>
        <end position="352"/>
    </location>
</feature>
<keyword evidence="5 7" id="KW-0472">Membrane</keyword>
<evidence type="ECO:0000256" key="7">
    <source>
        <dbReference type="SAM" id="Phobius"/>
    </source>
</evidence>
<feature type="region of interest" description="Disordered" evidence="6">
    <location>
        <begin position="888"/>
        <end position="907"/>
    </location>
</feature>
<comment type="caution">
    <text evidence="9">The sequence shown here is derived from an EMBL/GenBank/DDBJ whole genome shotgun (WGS) entry which is preliminary data.</text>
</comment>
<feature type="transmembrane region" description="Helical" evidence="7">
    <location>
        <begin position="308"/>
        <end position="325"/>
    </location>
</feature>
<evidence type="ECO:0000256" key="5">
    <source>
        <dbReference type="ARBA" id="ARBA00023136"/>
    </source>
</evidence>
<evidence type="ECO:0000313" key="9">
    <source>
        <dbReference type="EMBL" id="NNJ24251.1"/>
    </source>
</evidence>
<feature type="transmembrane region" description="Helical" evidence="7">
    <location>
        <begin position="732"/>
        <end position="751"/>
    </location>
</feature>
<feature type="transmembrane region" description="Helical" evidence="7">
    <location>
        <begin position="830"/>
        <end position="852"/>
    </location>
</feature>
<dbReference type="SUPFAM" id="SSF82866">
    <property type="entry name" value="Multidrug efflux transporter AcrB transmembrane domain"/>
    <property type="match status" value="2"/>
</dbReference>
<gene>
    <name evidence="9" type="ORF">LzC2_03030</name>
</gene>
<keyword evidence="2" id="KW-1003">Cell membrane</keyword>
<protein>
    <recommendedName>
        <fullName evidence="8">SSD domain-containing protein</fullName>
    </recommendedName>
</protein>
<keyword evidence="3 7" id="KW-0812">Transmembrane</keyword>
<dbReference type="InterPro" id="IPR050545">
    <property type="entry name" value="Mycobact_MmpL"/>
</dbReference>
<dbReference type="PANTHER" id="PTHR33406">
    <property type="entry name" value="MEMBRANE PROTEIN MJ1562-RELATED"/>
    <property type="match status" value="1"/>
</dbReference>
<feature type="transmembrane region" description="Helical" evidence="7">
    <location>
        <begin position="358"/>
        <end position="382"/>
    </location>
</feature>
<feature type="transmembrane region" description="Helical" evidence="7">
    <location>
        <begin position="791"/>
        <end position="818"/>
    </location>
</feature>
<dbReference type="Pfam" id="PF03176">
    <property type="entry name" value="MMPL"/>
    <property type="match status" value="1"/>
</dbReference>